<protein>
    <submittedName>
        <fullName evidence="4">FAD dependent oxidoreductase</fullName>
    </submittedName>
</protein>
<dbReference type="GO" id="GO:0016491">
    <property type="term" value="F:oxidoreductase activity"/>
    <property type="evidence" value="ECO:0007669"/>
    <property type="project" value="UniProtKB-KW"/>
</dbReference>
<evidence type="ECO:0000259" key="2">
    <source>
        <dbReference type="Pfam" id="PF01266"/>
    </source>
</evidence>
<accession>A0A378KU23</accession>
<evidence type="ECO:0000313" key="6">
    <source>
        <dbReference type="Proteomes" id="UP000254230"/>
    </source>
</evidence>
<evidence type="ECO:0000313" key="5">
    <source>
        <dbReference type="Proteomes" id="UP000054639"/>
    </source>
</evidence>
<dbReference type="GO" id="GO:0005737">
    <property type="term" value="C:cytoplasm"/>
    <property type="evidence" value="ECO:0007669"/>
    <property type="project" value="TreeGrafter"/>
</dbReference>
<dbReference type="Gene3D" id="3.30.9.10">
    <property type="entry name" value="D-Amino Acid Oxidase, subunit A, domain 2"/>
    <property type="match status" value="1"/>
</dbReference>
<dbReference type="OrthoDB" id="9806257at2"/>
<dbReference type="InterPro" id="IPR036188">
    <property type="entry name" value="FAD/NAD-bd_sf"/>
</dbReference>
<reference evidence="4 6" key="2">
    <citation type="submission" date="2018-06" db="EMBL/GenBank/DDBJ databases">
        <authorList>
            <consortium name="Pathogen Informatics"/>
            <person name="Doyle S."/>
        </authorList>
    </citation>
    <scope>NUCLEOTIDE SEQUENCE [LARGE SCALE GENOMIC DNA]</scope>
    <source>
        <strain evidence="4 6">NCTC12376</strain>
    </source>
</reference>
<evidence type="ECO:0000256" key="1">
    <source>
        <dbReference type="ARBA" id="ARBA00023002"/>
    </source>
</evidence>
<keyword evidence="1" id="KW-0560">Oxidoreductase</keyword>
<evidence type="ECO:0000313" key="3">
    <source>
        <dbReference type="EMBL" id="KTD50908.1"/>
    </source>
</evidence>
<dbReference type="Proteomes" id="UP000054639">
    <property type="component" value="Unassembled WGS sequence"/>
</dbReference>
<dbReference type="Pfam" id="PF01266">
    <property type="entry name" value="DAO"/>
    <property type="match status" value="1"/>
</dbReference>
<proteinExistence type="predicted"/>
<dbReference type="SUPFAM" id="SSF51905">
    <property type="entry name" value="FAD/NAD(P)-binding domain"/>
    <property type="match status" value="1"/>
</dbReference>
<organism evidence="4 6">
    <name type="scientific">Legionella quateirensis</name>
    <dbReference type="NCBI Taxonomy" id="45072"/>
    <lineage>
        <taxon>Bacteria</taxon>
        <taxon>Pseudomonadati</taxon>
        <taxon>Pseudomonadota</taxon>
        <taxon>Gammaproteobacteria</taxon>
        <taxon>Legionellales</taxon>
        <taxon>Legionellaceae</taxon>
        <taxon>Legionella</taxon>
    </lineage>
</organism>
<dbReference type="RefSeq" id="WP_058473323.1">
    <property type="nucleotide sequence ID" value="NZ_CAAAIL010000005.1"/>
</dbReference>
<dbReference type="EMBL" id="LNYR01000012">
    <property type="protein sequence ID" value="KTD50908.1"/>
    <property type="molecule type" value="Genomic_DNA"/>
</dbReference>
<keyword evidence="5" id="KW-1185">Reference proteome</keyword>
<dbReference type="STRING" id="45072.Lqua_1135"/>
<gene>
    <name evidence="3" type="ORF">Lqua_1135</name>
    <name evidence="4" type="ORF">NCTC12376_01661</name>
</gene>
<reference evidence="3 5" key="1">
    <citation type="submission" date="2015-11" db="EMBL/GenBank/DDBJ databases">
        <title>Genomic analysis of 38 Legionella species identifies large and diverse effector repertoires.</title>
        <authorList>
            <person name="Burstein D."/>
            <person name="Amaro F."/>
            <person name="Zusman T."/>
            <person name="Lifshitz Z."/>
            <person name="Cohen O."/>
            <person name="Gilbert J.A."/>
            <person name="Pupko T."/>
            <person name="Shuman H.A."/>
            <person name="Segal G."/>
        </authorList>
    </citation>
    <scope>NUCLEOTIDE SEQUENCE [LARGE SCALE GENOMIC DNA]</scope>
    <source>
        <strain evidence="3 5">ATCC 49507</strain>
    </source>
</reference>
<dbReference type="EMBL" id="UGOW01000001">
    <property type="protein sequence ID" value="STY17846.1"/>
    <property type="molecule type" value="Genomic_DNA"/>
</dbReference>
<dbReference type="Proteomes" id="UP000254230">
    <property type="component" value="Unassembled WGS sequence"/>
</dbReference>
<name>A0A378KU23_9GAMM</name>
<dbReference type="PANTHER" id="PTHR13847">
    <property type="entry name" value="SARCOSINE DEHYDROGENASE-RELATED"/>
    <property type="match status" value="1"/>
</dbReference>
<dbReference type="Gene3D" id="3.50.50.60">
    <property type="entry name" value="FAD/NAD(P)-binding domain"/>
    <property type="match status" value="2"/>
</dbReference>
<evidence type="ECO:0000313" key="4">
    <source>
        <dbReference type="EMBL" id="STY17846.1"/>
    </source>
</evidence>
<sequence>MHDIIIIGGGIAGLSLAYRCMQSHKVILIEQQDFFGGTTSQSLAGFSSSYSSGLFTPYLQECINFYNNLNPNIIKPRGRLITSLFPSGQMSDPNYKDLIPISSVNALSNYGFVSETIEATKRLIDFNQFKTLYFEKNYFDLEIECIKKEYLYAFQSCKNLDLHPFESVLNIQKQQNCWQIKTASTTYSSPIVVNATGPWTNQLFKNPYVHLQRQDCALIGFDGLTEEANYIPAITDDAMNFFIKPKLHQNNEFILASNSSKKAINNLNSSSVPDKKAIEHMLDLLKQVTLPMPFLRSTWVGVKTITEDSLPLIGFDANKKGLFWYTGFGGYGNKLAPFFSQLAFDLIIQQGSVKNDIANKLSPNRYSISQNDD</sequence>
<dbReference type="InterPro" id="IPR006076">
    <property type="entry name" value="FAD-dep_OxRdtase"/>
</dbReference>
<feature type="domain" description="FAD dependent oxidoreductase" evidence="2">
    <location>
        <begin position="3"/>
        <end position="344"/>
    </location>
</feature>
<dbReference type="AlphaFoldDB" id="A0A378KU23"/>